<dbReference type="InterPro" id="IPR017517">
    <property type="entry name" value="Maleyloyr_isom"/>
</dbReference>
<dbReference type="AlphaFoldDB" id="A0A2U3P0P4"/>
<evidence type="ECO:0000313" key="2">
    <source>
        <dbReference type="EMBL" id="SPM37333.1"/>
    </source>
</evidence>
<feature type="domain" description="Mycothiol-dependent maleylpyruvate isomerase metal-binding" evidence="1">
    <location>
        <begin position="9"/>
        <end position="94"/>
    </location>
</feature>
<feature type="non-terminal residue" evidence="2">
    <location>
        <position position="1"/>
    </location>
</feature>
<organism evidence="2 3">
    <name type="scientific">Mycobacterium rhizamassiliense</name>
    <dbReference type="NCBI Taxonomy" id="1841860"/>
    <lineage>
        <taxon>Bacteria</taxon>
        <taxon>Bacillati</taxon>
        <taxon>Actinomycetota</taxon>
        <taxon>Actinomycetes</taxon>
        <taxon>Mycobacteriales</taxon>
        <taxon>Mycobacteriaceae</taxon>
        <taxon>Mycobacterium</taxon>
    </lineage>
</organism>
<dbReference type="Gene3D" id="1.20.120.450">
    <property type="entry name" value="dinb family like domain"/>
    <property type="match status" value="1"/>
</dbReference>
<reference evidence="2 3" key="1">
    <citation type="submission" date="2017-01" db="EMBL/GenBank/DDBJ databases">
        <authorList>
            <consortium name="Urmite Genomes"/>
        </authorList>
    </citation>
    <scope>NUCLEOTIDE SEQUENCE [LARGE SCALE GENOMIC DNA]</scope>
    <source>
        <strain evidence="2 3">AB57</strain>
    </source>
</reference>
<dbReference type="STRING" id="1841860.GCA_900157375_05179"/>
<dbReference type="Pfam" id="PF11716">
    <property type="entry name" value="MDMPI_N"/>
    <property type="match status" value="1"/>
</dbReference>
<dbReference type="EMBL" id="FUFA01000005">
    <property type="protein sequence ID" value="SPM37333.1"/>
    <property type="molecule type" value="Genomic_DNA"/>
</dbReference>
<dbReference type="Proteomes" id="UP000240988">
    <property type="component" value="Unassembled WGS sequence"/>
</dbReference>
<sequence length="205" mass="22473">VTTMEMACEERQDFADLLSQLAPGQWEQASLCERWRVRDVAAHVVSYDELTPWAVARRMARAGFMPSRANEIGVTEYAGRTPGQLTELMRACIPPRGLTAGFGGMIALVDGMIHQQDIRRPLGIPRAIPPQRLRAVLDYALTVPAVRGARRTRGVRLIATDLEWTHGQGTEVTGPAEALLMVMAARPDALSQLSGPGKTTLAQRF</sequence>
<gene>
    <name evidence="2" type="ORF">MRAB57_5176</name>
</gene>
<accession>A0A2U3P0P4</accession>
<keyword evidence="3" id="KW-1185">Reference proteome</keyword>
<protein>
    <submittedName>
        <fullName evidence="2">DNA damage-inducible protein DinB</fullName>
    </submittedName>
</protein>
<dbReference type="GO" id="GO:0046872">
    <property type="term" value="F:metal ion binding"/>
    <property type="evidence" value="ECO:0007669"/>
    <property type="project" value="InterPro"/>
</dbReference>
<dbReference type="SUPFAM" id="SSF109854">
    <property type="entry name" value="DinB/YfiT-like putative metalloenzymes"/>
    <property type="match status" value="1"/>
</dbReference>
<dbReference type="InterPro" id="IPR024344">
    <property type="entry name" value="MDMPI_metal-binding"/>
</dbReference>
<name>A0A2U3P0P4_9MYCO</name>
<evidence type="ECO:0000259" key="1">
    <source>
        <dbReference type="Pfam" id="PF11716"/>
    </source>
</evidence>
<evidence type="ECO:0000313" key="3">
    <source>
        <dbReference type="Proteomes" id="UP000240988"/>
    </source>
</evidence>
<proteinExistence type="predicted"/>
<dbReference type="InterPro" id="IPR034660">
    <property type="entry name" value="DinB/YfiT-like"/>
</dbReference>
<dbReference type="NCBIfam" id="TIGR03083">
    <property type="entry name" value="maleylpyruvate isomerase family mycothiol-dependent enzyme"/>
    <property type="match status" value="1"/>
</dbReference>